<dbReference type="InterPro" id="IPR007219">
    <property type="entry name" value="XnlR_reg_dom"/>
</dbReference>
<feature type="domain" description="Xylanolytic transcriptional activator regulatory" evidence="5">
    <location>
        <begin position="358"/>
        <end position="431"/>
    </location>
</feature>
<keyword evidence="4" id="KW-0812">Transmembrane</keyword>
<evidence type="ECO:0000313" key="7">
    <source>
        <dbReference type="Proteomes" id="UP000070720"/>
    </source>
</evidence>
<sequence length="737" mass="82266">MDDEGQFEANRLGGGPDWPPGLPESNRRACDACRARKVLQPRIIIAARASSRLTYFQVRCDRESPCFHCINAKIACVYTPIQPPRKRTRILLTPQYERKIDLIDNKLAKAIGLLEKLQVGGSSNESSQPAKTSWMSTETPLSLPTPASHSSQPRQARGQVVEGESSLTAHSAFANEFLQKVAATDSIQQSSPELSETLDELSDILTQQGAAIDEAPYPHARPIQPLKQPQCEMPPLKTAIALIRIAKAKELVGSGWIYEFLPFQRFTDMCLDVYFNDNHSEANFITVNAGLYSLFRDYIFHVSAQEKEAYTAHSILCRDNLETALSNLPLHLPATTDMILALVFGAFYAIELSKPSLSWTLTVKASELCQTNAYHRLSSMENDKSEDSRYKQFLFWSIYFIDKSLSLRLGRPSTIPDWDITIPRPSINDAHSEPVSAYFVLWIETARCQGNIYEMLYSPNAMAQSDQVKQSRVEALLSDLHQLETTTLETNTIWLEEAKKSSGEDLVNFFYVSDNVLRLSLLTLVHRAAPRLPGSATTFNSDCIAAARTTLQKHEECIALIQRSATPYLATYMHWTLLFAPFIPFIVIFCHVIETQNESDLARLQAFVTSIQSATSISRPAARLHRLFQTLCKIALSYIKFHSTTPADNRQYGSKIDSYLDALGFSSASGGNPSRHDNMFSQQNSIVGDGAIGSNNAGTSVDGVGDEFRVINPMMWMGNSMELEEWLENSEVMAGLI</sequence>
<evidence type="ECO:0000256" key="2">
    <source>
        <dbReference type="ARBA" id="ARBA00023242"/>
    </source>
</evidence>
<dbReference type="GO" id="GO:0003677">
    <property type="term" value="F:DNA binding"/>
    <property type="evidence" value="ECO:0007669"/>
    <property type="project" value="InterPro"/>
</dbReference>
<dbReference type="VEuPathDB" id="FungiDB:FGRAMPH1_01G21503"/>
<protein>
    <submittedName>
        <fullName evidence="6">Chromosome 3, complete genome</fullName>
    </submittedName>
</protein>
<dbReference type="InterPro" id="IPR036864">
    <property type="entry name" value="Zn2-C6_fun-type_DNA-bd_sf"/>
</dbReference>
<keyword evidence="1" id="KW-0479">Metal-binding</keyword>
<dbReference type="SMART" id="SM00906">
    <property type="entry name" value="Fungal_trans"/>
    <property type="match status" value="1"/>
</dbReference>
<dbReference type="eggNOG" id="ENOG502RYZ8">
    <property type="taxonomic scope" value="Eukaryota"/>
</dbReference>
<evidence type="ECO:0000256" key="4">
    <source>
        <dbReference type="SAM" id="Phobius"/>
    </source>
</evidence>
<evidence type="ECO:0000256" key="3">
    <source>
        <dbReference type="SAM" id="MobiDB-lite"/>
    </source>
</evidence>
<name>A0A1C3YKF7_GIBZE</name>
<organism evidence="6 7">
    <name type="scientific">Gibberella zeae (strain ATCC MYA-4620 / CBS 123657 / FGSC 9075 / NRRL 31084 / PH-1)</name>
    <name type="common">Wheat head blight fungus</name>
    <name type="synonym">Fusarium graminearum</name>
    <dbReference type="NCBI Taxonomy" id="229533"/>
    <lineage>
        <taxon>Eukaryota</taxon>
        <taxon>Fungi</taxon>
        <taxon>Dikarya</taxon>
        <taxon>Ascomycota</taxon>
        <taxon>Pezizomycotina</taxon>
        <taxon>Sordariomycetes</taxon>
        <taxon>Hypocreomycetidae</taxon>
        <taxon>Hypocreales</taxon>
        <taxon>Nectriaceae</taxon>
        <taxon>Fusarium</taxon>
    </lineage>
</organism>
<dbReference type="GO" id="GO:0006351">
    <property type="term" value="P:DNA-templated transcription"/>
    <property type="evidence" value="ECO:0007669"/>
    <property type="project" value="InterPro"/>
</dbReference>
<dbReference type="CDD" id="cd12148">
    <property type="entry name" value="fungal_TF_MHR"/>
    <property type="match status" value="1"/>
</dbReference>
<keyword evidence="2" id="KW-0539">Nucleus</keyword>
<feature type="transmembrane region" description="Helical" evidence="4">
    <location>
        <begin position="572"/>
        <end position="593"/>
    </location>
</feature>
<accession>A0A1C3YKF7</accession>
<reference evidence="6 7" key="3">
    <citation type="journal article" date="2015" name="BMC Genomics">
        <title>The completed genome sequence of the pathogenic ascomycete fungus Fusarium graminearum.</title>
        <authorList>
            <person name="King R."/>
            <person name="Urban M."/>
            <person name="Hammond-Kosack M.C."/>
            <person name="Hassani-Pak K."/>
            <person name="Hammond-Kosack K.E."/>
        </authorList>
    </citation>
    <scope>NUCLEOTIDE SEQUENCE [LARGE SCALE GENOMIC DNA]</scope>
    <source>
        <strain evidence="7">ATCC MYA-4620 / CBS 123657 / FGSC 9075 / NRRL 31084 / PH-1</strain>
    </source>
</reference>
<feature type="compositionally biased region" description="Polar residues" evidence="3">
    <location>
        <begin position="120"/>
        <end position="154"/>
    </location>
</feature>
<evidence type="ECO:0000313" key="6">
    <source>
        <dbReference type="EMBL" id="SCB65015.1"/>
    </source>
</evidence>
<dbReference type="PANTHER" id="PTHR46910">
    <property type="entry name" value="TRANSCRIPTION FACTOR PDR1"/>
    <property type="match status" value="1"/>
</dbReference>
<dbReference type="AlphaFoldDB" id="A0A1C3YKF7"/>
<proteinExistence type="predicted"/>
<feature type="region of interest" description="Disordered" evidence="3">
    <location>
        <begin position="1"/>
        <end position="23"/>
    </location>
</feature>
<dbReference type="Gene3D" id="4.10.240.10">
    <property type="entry name" value="Zn(2)-C6 fungal-type DNA-binding domain"/>
    <property type="match status" value="1"/>
</dbReference>
<dbReference type="GO" id="GO:0008270">
    <property type="term" value="F:zinc ion binding"/>
    <property type="evidence" value="ECO:0007669"/>
    <property type="project" value="InterPro"/>
</dbReference>
<dbReference type="EMBL" id="HG970334">
    <property type="protein sequence ID" value="SCB65015.1"/>
    <property type="molecule type" value="Genomic_DNA"/>
</dbReference>
<dbReference type="InParanoid" id="A0A1C3YKF7"/>
<dbReference type="CDD" id="cd00067">
    <property type="entry name" value="GAL4"/>
    <property type="match status" value="1"/>
</dbReference>
<reference evidence="7" key="1">
    <citation type="journal article" date="2007" name="Science">
        <title>The Fusarium graminearum genome reveals a link between localized polymorphism and pathogen specialization.</title>
        <authorList>
            <person name="Cuomo C.A."/>
            <person name="Gueldener U."/>
            <person name="Xu J.-R."/>
            <person name="Trail F."/>
            <person name="Turgeon B.G."/>
            <person name="Di Pietro A."/>
            <person name="Walton J.D."/>
            <person name="Ma L.-J."/>
            <person name="Baker S.E."/>
            <person name="Rep M."/>
            <person name="Adam G."/>
            <person name="Antoniw J."/>
            <person name="Baldwin T."/>
            <person name="Calvo S.E."/>
            <person name="Chang Y.-L."/>
            <person name="DeCaprio D."/>
            <person name="Gale L.R."/>
            <person name="Gnerre S."/>
            <person name="Goswami R.S."/>
            <person name="Hammond-Kosack K."/>
            <person name="Harris L.J."/>
            <person name="Hilburn K."/>
            <person name="Kennell J.C."/>
            <person name="Kroken S."/>
            <person name="Magnuson J.K."/>
            <person name="Mannhaupt G."/>
            <person name="Mauceli E.W."/>
            <person name="Mewes H.-W."/>
            <person name="Mitterbauer R."/>
            <person name="Muehlbauer G."/>
            <person name="Muensterkoetter M."/>
            <person name="Nelson D."/>
            <person name="O'Donnell K."/>
            <person name="Ouellet T."/>
            <person name="Qi W."/>
            <person name="Quesneville H."/>
            <person name="Roncero M.I.G."/>
            <person name="Seong K.-Y."/>
            <person name="Tetko I.V."/>
            <person name="Urban M."/>
            <person name="Waalwijk C."/>
            <person name="Ward T.J."/>
            <person name="Yao J."/>
            <person name="Birren B.W."/>
            <person name="Kistler H.C."/>
        </authorList>
    </citation>
    <scope>NUCLEOTIDE SEQUENCE [LARGE SCALE GENOMIC DNA]</scope>
    <source>
        <strain evidence="7">ATCC MYA-4620 / CBS 123657 / FGSC 9075 / NRRL 31084 / PH-1</strain>
    </source>
</reference>
<keyword evidence="4" id="KW-1133">Transmembrane helix</keyword>
<reference evidence="7" key="2">
    <citation type="journal article" date="2010" name="Nature">
        <title>Comparative genomics reveals mobile pathogenicity chromosomes in Fusarium.</title>
        <authorList>
            <person name="Ma L.J."/>
            <person name="van der Does H.C."/>
            <person name="Borkovich K.A."/>
            <person name="Coleman J.J."/>
            <person name="Daboussi M.J."/>
            <person name="Di Pietro A."/>
            <person name="Dufresne M."/>
            <person name="Freitag M."/>
            <person name="Grabherr M."/>
            <person name="Henrissat B."/>
            <person name="Houterman P.M."/>
            <person name="Kang S."/>
            <person name="Shim W.B."/>
            <person name="Woloshuk C."/>
            <person name="Xie X."/>
            <person name="Xu J.R."/>
            <person name="Antoniw J."/>
            <person name="Baker S.E."/>
            <person name="Bluhm B.H."/>
            <person name="Breakspear A."/>
            <person name="Brown D.W."/>
            <person name="Butchko R.A."/>
            <person name="Chapman S."/>
            <person name="Coulson R."/>
            <person name="Coutinho P.M."/>
            <person name="Danchin E.G."/>
            <person name="Diener A."/>
            <person name="Gale L.R."/>
            <person name="Gardiner D.M."/>
            <person name="Goff S."/>
            <person name="Hammond-Kosack K.E."/>
            <person name="Hilburn K."/>
            <person name="Hua-Van A."/>
            <person name="Jonkers W."/>
            <person name="Kazan K."/>
            <person name="Kodira C.D."/>
            <person name="Koehrsen M."/>
            <person name="Kumar L."/>
            <person name="Lee Y.H."/>
            <person name="Li L."/>
            <person name="Manners J.M."/>
            <person name="Miranda-Saavedra D."/>
            <person name="Mukherjee M."/>
            <person name="Park G."/>
            <person name="Park J."/>
            <person name="Park S.Y."/>
            <person name="Proctor R.H."/>
            <person name="Regev A."/>
            <person name="Ruiz-Roldan M.C."/>
            <person name="Sain D."/>
            <person name="Sakthikumar S."/>
            <person name="Sykes S."/>
            <person name="Schwartz D.C."/>
            <person name="Turgeon B.G."/>
            <person name="Wapinski I."/>
            <person name="Yoder O."/>
            <person name="Young S."/>
            <person name="Zeng Q."/>
            <person name="Zhou S."/>
            <person name="Galagan J."/>
            <person name="Cuomo C.A."/>
            <person name="Kistler H.C."/>
            <person name="Rep M."/>
        </authorList>
    </citation>
    <scope>GENOME REANNOTATION</scope>
    <source>
        <strain evidence="7">ATCC MYA-4620 / CBS 123657 / FGSC 9075 / NRRL 31084 / PH-1</strain>
    </source>
</reference>
<gene>
    <name evidence="6" type="ORF">FGRAMPH1_01T21503</name>
</gene>
<evidence type="ECO:0000259" key="5">
    <source>
        <dbReference type="SMART" id="SM00906"/>
    </source>
</evidence>
<keyword evidence="7" id="KW-1185">Reference proteome</keyword>
<feature type="region of interest" description="Disordered" evidence="3">
    <location>
        <begin position="120"/>
        <end position="161"/>
    </location>
</feature>
<evidence type="ECO:0000256" key="1">
    <source>
        <dbReference type="ARBA" id="ARBA00022723"/>
    </source>
</evidence>
<keyword evidence="4" id="KW-0472">Membrane</keyword>
<dbReference type="InterPro" id="IPR001138">
    <property type="entry name" value="Zn2Cys6_DnaBD"/>
</dbReference>
<dbReference type="Proteomes" id="UP000070720">
    <property type="component" value="Chromosome 3"/>
</dbReference>
<dbReference type="InterPro" id="IPR050987">
    <property type="entry name" value="AtrR-like"/>
</dbReference>
<dbReference type="GO" id="GO:0000981">
    <property type="term" value="F:DNA-binding transcription factor activity, RNA polymerase II-specific"/>
    <property type="evidence" value="ECO:0007669"/>
    <property type="project" value="InterPro"/>
</dbReference>
<dbReference type="PANTHER" id="PTHR46910:SF5">
    <property type="entry name" value="ZN(II)2CYS6 TRANSCRIPTION FACTOR (EUROFUNG)"/>
    <property type="match status" value="1"/>
</dbReference>
<dbReference type="Pfam" id="PF04082">
    <property type="entry name" value="Fungal_trans"/>
    <property type="match status" value="1"/>
</dbReference>